<dbReference type="GO" id="GO:0005794">
    <property type="term" value="C:Golgi apparatus"/>
    <property type="evidence" value="ECO:0007669"/>
    <property type="project" value="UniProtKB-SubCell"/>
</dbReference>
<evidence type="ECO:0000256" key="7">
    <source>
        <dbReference type="ARBA" id="ARBA00022892"/>
    </source>
</evidence>
<dbReference type="GO" id="GO:0003924">
    <property type="term" value="F:GTPase activity"/>
    <property type="evidence" value="ECO:0007669"/>
    <property type="project" value="InterPro"/>
</dbReference>
<evidence type="ECO:0000256" key="10">
    <source>
        <dbReference type="ARBA" id="ARBA00023134"/>
    </source>
</evidence>
<evidence type="ECO:0000256" key="8">
    <source>
        <dbReference type="ARBA" id="ARBA00022927"/>
    </source>
</evidence>
<keyword evidence="7" id="KW-0931">ER-Golgi transport</keyword>
<dbReference type="EMBL" id="JAATIQ010000193">
    <property type="protein sequence ID" value="KAF4371703.1"/>
    <property type="molecule type" value="Genomic_DNA"/>
</dbReference>
<evidence type="ECO:0000313" key="12">
    <source>
        <dbReference type="EMBL" id="KAF4371703.1"/>
    </source>
</evidence>
<dbReference type="Proteomes" id="UP000583929">
    <property type="component" value="Unassembled WGS sequence"/>
</dbReference>
<dbReference type="GO" id="GO:0006886">
    <property type="term" value="P:intracellular protein transport"/>
    <property type="evidence" value="ECO:0007669"/>
    <property type="project" value="InterPro"/>
</dbReference>
<keyword evidence="5 11" id="KW-0547">Nucleotide-binding</keyword>
<comment type="subcellular location">
    <subcellularLocation>
        <location evidence="1">Endoplasmic reticulum</location>
    </subcellularLocation>
    <subcellularLocation>
        <location evidence="2">Golgi apparatus</location>
    </subcellularLocation>
</comment>
<dbReference type="InterPro" id="IPR027417">
    <property type="entry name" value="P-loop_NTPase"/>
</dbReference>
<feature type="binding site" evidence="11">
    <location>
        <position position="76"/>
    </location>
    <ligand>
        <name>GTP</name>
        <dbReference type="ChEBI" id="CHEBI:37565"/>
    </ligand>
</feature>
<evidence type="ECO:0000313" key="13">
    <source>
        <dbReference type="Proteomes" id="UP000583929"/>
    </source>
</evidence>
<feature type="binding site" evidence="11">
    <location>
        <position position="35"/>
    </location>
    <ligand>
        <name>GTP</name>
        <dbReference type="ChEBI" id="CHEBI:37565"/>
    </ligand>
</feature>
<evidence type="ECO:0000256" key="3">
    <source>
        <dbReference type="ARBA" id="ARBA00007507"/>
    </source>
</evidence>
<dbReference type="InterPro" id="IPR006689">
    <property type="entry name" value="Small_GTPase_ARF/SAR"/>
</dbReference>
<keyword evidence="13" id="KW-1185">Reference proteome</keyword>
<reference evidence="12 13" key="1">
    <citation type="journal article" date="2020" name="bioRxiv">
        <title>Sequence and annotation of 42 cannabis genomes reveals extensive copy number variation in cannabinoid synthesis and pathogen resistance genes.</title>
        <authorList>
            <person name="Mckernan K.J."/>
            <person name="Helbert Y."/>
            <person name="Kane L.T."/>
            <person name="Ebling H."/>
            <person name="Zhang L."/>
            <person name="Liu B."/>
            <person name="Eaton Z."/>
            <person name="Mclaughlin S."/>
            <person name="Kingan S."/>
            <person name="Baybayan P."/>
            <person name="Concepcion G."/>
            <person name="Jordan M."/>
            <person name="Riva A."/>
            <person name="Barbazuk W."/>
            <person name="Harkins T."/>
        </authorList>
    </citation>
    <scope>NUCLEOTIDE SEQUENCE [LARGE SCALE GENOMIC DNA]</scope>
    <source>
        <strain evidence="13">cv. Jamaican Lion 4</strain>
        <tissue evidence="12">Leaf</tissue>
    </source>
</reference>
<feature type="binding site" evidence="11">
    <location>
        <position position="32"/>
    </location>
    <ligand>
        <name>GTP</name>
        <dbReference type="ChEBI" id="CHEBI:37565"/>
    </ligand>
</feature>
<keyword evidence="4" id="KW-0813">Transport</keyword>
<keyword evidence="10" id="KW-0342">GTP-binding</keyword>
<dbReference type="GO" id="GO:0005783">
    <property type="term" value="C:endoplasmic reticulum"/>
    <property type="evidence" value="ECO:0007669"/>
    <property type="project" value="UniProtKB-SubCell"/>
</dbReference>
<comment type="caution">
    <text evidence="12">The sequence shown here is derived from an EMBL/GenBank/DDBJ whole genome shotgun (WGS) entry which is preliminary data.</text>
</comment>
<evidence type="ECO:0000256" key="9">
    <source>
        <dbReference type="ARBA" id="ARBA00023034"/>
    </source>
</evidence>
<sequence length="98" mass="10836">MPRTQGRVAIPSSWPAQFHLALANVPFRILGNKIDILYAASENDYLGLPNLTTGKCKVNLSDSNVRPLELFMCSIVCKMGYVAMVLSGFPNPYLYAIQ</sequence>
<gene>
    <name evidence="12" type="ORF">G4B88_030807</name>
</gene>
<feature type="binding site" evidence="11">
    <location>
        <position position="75"/>
    </location>
    <ligand>
        <name>GTP</name>
        <dbReference type="ChEBI" id="CHEBI:37565"/>
    </ligand>
</feature>
<evidence type="ECO:0000256" key="1">
    <source>
        <dbReference type="ARBA" id="ARBA00004240"/>
    </source>
</evidence>
<dbReference type="InterPro" id="IPR006687">
    <property type="entry name" value="Small_GTPase_SAR1"/>
</dbReference>
<keyword evidence="8" id="KW-0653">Protein transport</keyword>
<evidence type="ECO:0000256" key="11">
    <source>
        <dbReference type="PIRSR" id="PIRSR606687-2"/>
    </source>
</evidence>
<accession>A0A7J6FLW5</accession>
<evidence type="ECO:0000256" key="6">
    <source>
        <dbReference type="ARBA" id="ARBA00022824"/>
    </source>
</evidence>
<name>A0A7J6FLW5_CANSA</name>
<keyword evidence="6" id="KW-0256">Endoplasmic reticulum</keyword>
<protein>
    <submittedName>
        <fullName evidence="12">Uncharacterized protein</fullName>
    </submittedName>
</protein>
<dbReference type="GO" id="GO:0005525">
    <property type="term" value="F:GTP binding"/>
    <property type="evidence" value="ECO:0007669"/>
    <property type="project" value="UniProtKB-KW"/>
</dbReference>
<dbReference type="PRINTS" id="PR00328">
    <property type="entry name" value="SAR1GTPBP"/>
</dbReference>
<feature type="binding site" evidence="11">
    <location>
        <position position="33"/>
    </location>
    <ligand>
        <name>GTP</name>
        <dbReference type="ChEBI" id="CHEBI:37565"/>
    </ligand>
</feature>
<dbReference type="AlphaFoldDB" id="A0A7J6FLW5"/>
<evidence type="ECO:0000256" key="2">
    <source>
        <dbReference type="ARBA" id="ARBA00004555"/>
    </source>
</evidence>
<dbReference type="Gene3D" id="3.40.50.300">
    <property type="entry name" value="P-loop containing nucleotide triphosphate hydrolases"/>
    <property type="match status" value="1"/>
</dbReference>
<evidence type="ECO:0000256" key="4">
    <source>
        <dbReference type="ARBA" id="ARBA00022448"/>
    </source>
</evidence>
<dbReference type="PANTHER" id="PTHR45684">
    <property type="entry name" value="RE74312P"/>
    <property type="match status" value="1"/>
</dbReference>
<evidence type="ECO:0000256" key="5">
    <source>
        <dbReference type="ARBA" id="ARBA00022741"/>
    </source>
</evidence>
<feature type="non-terminal residue" evidence="12">
    <location>
        <position position="1"/>
    </location>
</feature>
<keyword evidence="9" id="KW-0333">Golgi apparatus</keyword>
<organism evidence="12 13">
    <name type="scientific">Cannabis sativa</name>
    <name type="common">Hemp</name>
    <name type="synonym">Marijuana</name>
    <dbReference type="NCBI Taxonomy" id="3483"/>
    <lineage>
        <taxon>Eukaryota</taxon>
        <taxon>Viridiplantae</taxon>
        <taxon>Streptophyta</taxon>
        <taxon>Embryophyta</taxon>
        <taxon>Tracheophyta</taxon>
        <taxon>Spermatophyta</taxon>
        <taxon>Magnoliopsida</taxon>
        <taxon>eudicotyledons</taxon>
        <taxon>Gunneridae</taxon>
        <taxon>Pentapetalae</taxon>
        <taxon>rosids</taxon>
        <taxon>fabids</taxon>
        <taxon>Rosales</taxon>
        <taxon>Cannabaceae</taxon>
        <taxon>Cannabis</taxon>
    </lineage>
</organism>
<dbReference type="GO" id="GO:0016192">
    <property type="term" value="P:vesicle-mediated transport"/>
    <property type="evidence" value="ECO:0007669"/>
    <property type="project" value="UniProtKB-KW"/>
</dbReference>
<comment type="similarity">
    <text evidence="3">Belongs to the small GTPase superfamily. SAR1 family.</text>
</comment>
<proteinExistence type="inferred from homology"/>